<dbReference type="GO" id="GO:0003676">
    <property type="term" value="F:nucleic acid binding"/>
    <property type="evidence" value="ECO:0007669"/>
    <property type="project" value="InterPro"/>
</dbReference>
<name>A0A284QWX7_ARMOS</name>
<proteinExistence type="predicted"/>
<sequence>MVTAALEAGKDTDAKALATFGPVHLSTTAVKVIAYALCHQQGTQSTVVVAGCYWGPGSQLNAVERVHGEQAGIRADLWSTAIALYCSPLSKSLEIDTRSQYCVNTVVYCSVENEMCGWKGKNEDLLQIINTLIKRCTAPVSFLWLGKTEAAQNGHWKGTVDLAKAALSLPLADGNVHPFFSLPEAPVIMLQVLALNVKKVTSNTVDPQQRLVDKVKPPMREKYPHPHRGHAKIRALQEENHQHLMETESVGLFWCTFRKLTDPVPETPLVSADALAHVFEQWLNPPEVLPPGFDAAQHKMNAMLASYMLSQTVDHTQEGFFSLHFDEEEVTDFKEDLRSRADSAAADDHITYLEIMDIPNDLLMEIFNTCLDECDAPAEWTHIALVGILKQGKIGSDPESY</sequence>
<dbReference type="AlphaFoldDB" id="A0A284QWX7"/>
<dbReference type="Gene3D" id="3.30.420.10">
    <property type="entry name" value="Ribonuclease H-like superfamily/Ribonuclease H"/>
    <property type="match status" value="1"/>
</dbReference>
<reference evidence="2" key="1">
    <citation type="journal article" date="2017" name="Nat. Ecol. Evol.">
        <title>Genome expansion and lineage-specific genetic innovations in the forest pathogenic fungi Armillaria.</title>
        <authorList>
            <person name="Sipos G."/>
            <person name="Prasanna A.N."/>
            <person name="Walter M.C."/>
            <person name="O'Connor E."/>
            <person name="Balint B."/>
            <person name="Krizsan K."/>
            <person name="Kiss B."/>
            <person name="Hess J."/>
            <person name="Varga T."/>
            <person name="Slot J."/>
            <person name="Riley R."/>
            <person name="Boka B."/>
            <person name="Rigling D."/>
            <person name="Barry K."/>
            <person name="Lee J."/>
            <person name="Mihaltcheva S."/>
            <person name="LaButti K."/>
            <person name="Lipzen A."/>
            <person name="Waldron R."/>
            <person name="Moloney N.M."/>
            <person name="Sperisen C."/>
            <person name="Kredics L."/>
            <person name="Vagvoelgyi C."/>
            <person name="Patrignani A."/>
            <person name="Fitzpatrick D."/>
            <person name="Nagy I."/>
            <person name="Doyle S."/>
            <person name="Anderson J.B."/>
            <person name="Grigoriev I.V."/>
            <person name="Gueldener U."/>
            <person name="Muensterkoetter M."/>
            <person name="Nagy L.G."/>
        </authorList>
    </citation>
    <scope>NUCLEOTIDE SEQUENCE [LARGE SCALE GENOMIC DNA]</scope>
    <source>
        <strain evidence="2">C18/9</strain>
    </source>
</reference>
<protein>
    <submittedName>
        <fullName evidence="1">Uncharacterized protein</fullName>
    </submittedName>
</protein>
<dbReference type="Proteomes" id="UP000219338">
    <property type="component" value="Unassembled WGS sequence"/>
</dbReference>
<dbReference type="InterPro" id="IPR036397">
    <property type="entry name" value="RNaseH_sf"/>
</dbReference>
<organism evidence="1 2">
    <name type="scientific">Armillaria ostoyae</name>
    <name type="common">Armillaria root rot fungus</name>
    <dbReference type="NCBI Taxonomy" id="47428"/>
    <lineage>
        <taxon>Eukaryota</taxon>
        <taxon>Fungi</taxon>
        <taxon>Dikarya</taxon>
        <taxon>Basidiomycota</taxon>
        <taxon>Agaricomycotina</taxon>
        <taxon>Agaricomycetes</taxon>
        <taxon>Agaricomycetidae</taxon>
        <taxon>Agaricales</taxon>
        <taxon>Marasmiineae</taxon>
        <taxon>Physalacriaceae</taxon>
        <taxon>Armillaria</taxon>
    </lineage>
</organism>
<accession>A0A284QWX7</accession>
<gene>
    <name evidence="1" type="ORF">ARMOST_04267</name>
</gene>
<evidence type="ECO:0000313" key="1">
    <source>
        <dbReference type="EMBL" id="SJL00954.1"/>
    </source>
</evidence>
<dbReference type="OrthoDB" id="2898134at2759"/>
<evidence type="ECO:0000313" key="2">
    <source>
        <dbReference type="Proteomes" id="UP000219338"/>
    </source>
</evidence>
<dbReference type="STRING" id="47428.A0A284QWX7"/>
<keyword evidence="2" id="KW-1185">Reference proteome</keyword>
<dbReference type="EMBL" id="FUEG01000003">
    <property type="protein sequence ID" value="SJL00954.1"/>
    <property type="molecule type" value="Genomic_DNA"/>
</dbReference>